<feature type="transmembrane region" description="Helical" evidence="9">
    <location>
        <begin position="194"/>
        <end position="212"/>
    </location>
</feature>
<dbReference type="CDD" id="cd11386">
    <property type="entry name" value="MCP_signal"/>
    <property type="match status" value="1"/>
</dbReference>
<dbReference type="Pfam" id="PF08269">
    <property type="entry name" value="dCache_2"/>
    <property type="match status" value="1"/>
</dbReference>
<feature type="domain" description="HAMP" evidence="11">
    <location>
        <begin position="213"/>
        <end position="265"/>
    </location>
</feature>
<evidence type="ECO:0000256" key="4">
    <source>
        <dbReference type="ARBA" id="ARBA00022989"/>
    </source>
</evidence>
<evidence type="ECO:0008006" key="14">
    <source>
        <dbReference type="Google" id="ProtNLM"/>
    </source>
</evidence>
<dbReference type="SUPFAM" id="SSF58104">
    <property type="entry name" value="Methyl-accepting chemotaxis protein (MCP) signaling domain"/>
    <property type="match status" value="1"/>
</dbReference>
<dbReference type="InterPro" id="IPR004089">
    <property type="entry name" value="MCPsignal_dom"/>
</dbReference>
<dbReference type="Proteomes" id="UP000244906">
    <property type="component" value="Unassembled WGS sequence"/>
</dbReference>
<evidence type="ECO:0000259" key="10">
    <source>
        <dbReference type="PROSITE" id="PS50111"/>
    </source>
</evidence>
<comment type="caution">
    <text evidence="12">The sequence shown here is derived from an EMBL/GenBank/DDBJ whole genome shotgun (WGS) entry which is preliminary data.</text>
</comment>
<comment type="similarity">
    <text evidence="7">Belongs to the methyl-accepting chemotaxis (MCP) protein family.</text>
</comment>
<proteinExistence type="inferred from homology"/>
<dbReference type="PROSITE" id="PS50885">
    <property type="entry name" value="HAMP"/>
    <property type="match status" value="1"/>
</dbReference>
<organism evidence="12 13">
    <name type="scientific">Pelagibaculum spongiae</name>
    <dbReference type="NCBI Taxonomy" id="2080658"/>
    <lineage>
        <taxon>Bacteria</taxon>
        <taxon>Pseudomonadati</taxon>
        <taxon>Pseudomonadota</taxon>
        <taxon>Gammaproteobacteria</taxon>
        <taxon>Oceanospirillales</taxon>
        <taxon>Pelagibaculum</taxon>
    </lineage>
</organism>
<evidence type="ECO:0000256" key="8">
    <source>
        <dbReference type="PROSITE-ProRule" id="PRU00284"/>
    </source>
</evidence>
<evidence type="ECO:0000256" key="7">
    <source>
        <dbReference type="ARBA" id="ARBA00029447"/>
    </source>
</evidence>
<dbReference type="InterPro" id="IPR004010">
    <property type="entry name" value="Double_Cache_2"/>
</dbReference>
<dbReference type="EMBL" id="QDDL01000002">
    <property type="protein sequence ID" value="PVZ70295.1"/>
    <property type="molecule type" value="Genomic_DNA"/>
</dbReference>
<dbReference type="InterPro" id="IPR003660">
    <property type="entry name" value="HAMP_dom"/>
</dbReference>
<sequence>MRVLMTMTVKKRLFGLVFIALAMMAGLSVSALVDQKNLMRQERIGLLATQLETMDGVIDQQLKSMQASGIPIDKSLNMTFGQVSKYRYSKGSGYFIILDRNYQLRATRDDSTLLGTNVANWQDSHGRRIFKDMWGLVDNGENYIEYYYPKNSGGEPHPKATLLKYLPKLDMVLATGVYIDDIDALFYSKLRTTLLIIGLLAIAFIAVSLAIAKSITMPLQMMVGLAQKSAAGDLTHRLNSCGKSELCQLADAFNSMLESMSALVKQLGHSTNDLDSTISDVTAVAEQTNRNARNESQEVDNIASAVEEMAAAIAEVDRNITQSADATETCNQLGLQTGQKLDKASDSISLASQQIGQAETVVLALREGTEKINEVLSVINQISEQTNLLALNAAIEAARAGESGRGFAVVADEVRVLAQNTRQSTTEIQGIIEQLQSQANQAAEVMQTSSTSTRESVEVVAESSQQLQQVLKKLSFTSGLGQQISASATEQTAVAEEISRNLVNISGMSRENLSGCDQTLNSCHQVADLAEKLRKEISRYRC</sequence>
<feature type="domain" description="Methyl-accepting transducer" evidence="10">
    <location>
        <begin position="270"/>
        <end position="506"/>
    </location>
</feature>
<dbReference type="Pfam" id="PF00015">
    <property type="entry name" value="MCPsignal"/>
    <property type="match status" value="1"/>
</dbReference>
<dbReference type="InterPro" id="IPR004090">
    <property type="entry name" value="Chemotax_Me-accpt_rcpt"/>
</dbReference>
<dbReference type="PRINTS" id="PR00260">
    <property type="entry name" value="CHEMTRNSDUCR"/>
</dbReference>
<keyword evidence="5 9" id="KW-0472">Membrane</keyword>
<evidence type="ECO:0000256" key="9">
    <source>
        <dbReference type="SAM" id="Phobius"/>
    </source>
</evidence>
<dbReference type="AlphaFoldDB" id="A0A2V1GV69"/>
<evidence type="ECO:0000313" key="12">
    <source>
        <dbReference type="EMBL" id="PVZ70295.1"/>
    </source>
</evidence>
<dbReference type="FunFam" id="1.10.287.950:FF:000001">
    <property type="entry name" value="Methyl-accepting chemotaxis sensory transducer"/>
    <property type="match status" value="1"/>
</dbReference>
<evidence type="ECO:0000256" key="3">
    <source>
        <dbReference type="ARBA" id="ARBA00022692"/>
    </source>
</evidence>
<dbReference type="GO" id="GO:0007165">
    <property type="term" value="P:signal transduction"/>
    <property type="evidence" value="ECO:0007669"/>
    <property type="project" value="UniProtKB-KW"/>
</dbReference>
<evidence type="ECO:0000256" key="5">
    <source>
        <dbReference type="ARBA" id="ARBA00023136"/>
    </source>
</evidence>
<evidence type="ECO:0000259" key="11">
    <source>
        <dbReference type="PROSITE" id="PS50885"/>
    </source>
</evidence>
<reference evidence="12 13" key="1">
    <citation type="submission" date="2018-04" db="EMBL/GenBank/DDBJ databases">
        <title>Thalassorhabdus spongiae gen. nov., sp. nov., isolated from a marine sponge in South-West Iceland.</title>
        <authorList>
            <person name="Knobloch S."/>
            <person name="Daussin A."/>
            <person name="Johannsson R."/>
            <person name="Marteinsson V.T."/>
        </authorList>
    </citation>
    <scope>NUCLEOTIDE SEQUENCE [LARGE SCALE GENOMIC DNA]</scope>
    <source>
        <strain evidence="12 13">Hp12</strain>
    </source>
</reference>
<name>A0A2V1GV69_9GAMM</name>
<gene>
    <name evidence="12" type="ORF">DC094_06770</name>
</gene>
<dbReference type="GO" id="GO:0005886">
    <property type="term" value="C:plasma membrane"/>
    <property type="evidence" value="ECO:0007669"/>
    <property type="project" value="UniProtKB-SubCell"/>
</dbReference>
<dbReference type="SMART" id="SM00283">
    <property type="entry name" value="MA"/>
    <property type="match status" value="1"/>
</dbReference>
<keyword evidence="3 9" id="KW-0812">Transmembrane</keyword>
<dbReference type="GO" id="GO:0004888">
    <property type="term" value="F:transmembrane signaling receptor activity"/>
    <property type="evidence" value="ECO:0007669"/>
    <property type="project" value="InterPro"/>
</dbReference>
<dbReference type="Gene3D" id="3.30.450.20">
    <property type="entry name" value="PAS domain"/>
    <property type="match status" value="1"/>
</dbReference>
<evidence type="ECO:0000256" key="1">
    <source>
        <dbReference type="ARBA" id="ARBA00004651"/>
    </source>
</evidence>
<protein>
    <recommendedName>
        <fullName evidence="14">Methyl-accepting chemotaxis protein</fullName>
    </recommendedName>
</protein>
<dbReference type="OrthoDB" id="6376221at2"/>
<keyword evidence="6 8" id="KW-0807">Transducer</keyword>
<dbReference type="PANTHER" id="PTHR32089">
    <property type="entry name" value="METHYL-ACCEPTING CHEMOTAXIS PROTEIN MCPB"/>
    <property type="match status" value="1"/>
</dbReference>
<accession>A0A2V1GV69</accession>
<keyword evidence="13" id="KW-1185">Reference proteome</keyword>
<evidence type="ECO:0000256" key="6">
    <source>
        <dbReference type="ARBA" id="ARBA00023224"/>
    </source>
</evidence>
<comment type="subcellular location">
    <subcellularLocation>
        <location evidence="1">Cell membrane</location>
        <topology evidence="1">Multi-pass membrane protein</topology>
    </subcellularLocation>
</comment>
<dbReference type="CDD" id="cd06225">
    <property type="entry name" value="HAMP"/>
    <property type="match status" value="1"/>
</dbReference>
<dbReference type="GO" id="GO:0006935">
    <property type="term" value="P:chemotaxis"/>
    <property type="evidence" value="ECO:0007669"/>
    <property type="project" value="InterPro"/>
</dbReference>
<dbReference type="PROSITE" id="PS50111">
    <property type="entry name" value="CHEMOTAXIS_TRANSDUC_2"/>
    <property type="match status" value="1"/>
</dbReference>
<dbReference type="Gene3D" id="1.10.287.950">
    <property type="entry name" value="Methyl-accepting chemotaxis protein"/>
    <property type="match status" value="1"/>
</dbReference>
<keyword evidence="2" id="KW-1003">Cell membrane</keyword>
<dbReference type="InterPro" id="IPR033480">
    <property type="entry name" value="sCache_2"/>
</dbReference>
<evidence type="ECO:0000256" key="2">
    <source>
        <dbReference type="ARBA" id="ARBA00022475"/>
    </source>
</evidence>
<keyword evidence="4 9" id="KW-1133">Transmembrane helix</keyword>
<dbReference type="Pfam" id="PF00672">
    <property type="entry name" value="HAMP"/>
    <property type="match status" value="1"/>
</dbReference>
<dbReference type="RefSeq" id="WP_116686369.1">
    <property type="nucleotide sequence ID" value="NZ_CAWNYD010000002.1"/>
</dbReference>
<dbReference type="SMART" id="SM01049">
    <property type="entry name" value="Cache_2"/>
    <property type="match status" value="1"/>
</dbReference>
<dbReference type="PANTHER" id="PTHR32089:SF120">
    <property type="entry name" value="METHYL-ACCEPTING CHEMOTAXIS PROTEIN TLPQ"/>
    <property type="match status" value="1"/>
</dbReference>
<dbReference type="SMART" id="SM00304">
    <property type="entry name" value="HAMP"/>
    <property type="match status" value="1"/>
</dbReference>
<evidence type="ECO:0000313" key="13">
    <source>
        <dbReference type="Proteomes" id="UP000244906"/>
    </source>
</evidence>